<feature type="signal peptide" evidence="1">
    <location>
        <begin position="1"/>
        <end position="25"/>
    </location>
</feature>
<evidence type="ECO:0000256" key="1">
    <source>
        <dbReference type="SAM" id="SignalP"/>
    </source>
</evidence>
<accession>A0A3N0DW91</accession>
<dbReference type="RefSeq" id="WP_123234380.1">
    <property type="nucleotide sequence ID" value="NZ_RJSG01000002.1"/>
</dbReference>
<keyword evidence="3" id="KW-1185">Reference proteome</keyword>
<keyword evidence="1" id="KW-0732">Signal</keyword>
<name>A0A3N0DW91_9ACTN</name>
<proteinExistence type="predicted"/>
<evidence type="ECO:0000313" key="2">
    <source>
        <dbReference type="EMBL" id="RNL79877.1"/>
    </source>
</evidence>
<comment type="caution">
    <text evidence="2">The sequence shown here is derived from an EMBL/GenBank/DDBJ whole genome shotgun (WGS) entry which is preliminary data.</text>
</comment>
<evidence type="ECO:0000313" key="3">
    <source>
        <dbReference type="Proteomes" id="UP000277094"/>
    </source>
</evidence>
<dbReference type="InterPro" id="IPR021903">
    <property type="entry name" value="DUF3515"/>
</dbReference>
<gene>
    <name evidence="2" type="ORF">EFL95_13110</name>
</gene>
<reference evidence="2 3" key="1">
    <citation type="submission" date="2018-11" db="EMBL/GenBank/DDBJ databases">
        <authorList>
            <person name="Li F."/>
        </authorList>
    </citation>
    <scope>NUCLEOTIDE SEQUENCE [LARGE SCALE GENOMIC DNA]</scope>
    <source>
        <strain evidence="2 3">KIS18-7</strain>
    </source>
</reference>
<sequence length="163" mass="17197">MPGRPHLRPALGLALAALLASLLSACGNGAVEIDRFKVTAAGHESCQALLDALPTRVADQHRRRTSGSTFGAAWGSKPIVLRCGVGKPADYDKFSGCQTANGVDWFVPDAIMEDQDADVVMTTIGRSPAVEVRVPSSYRPATAPMVDLAKAIKAHTREISPCS</sequence>
<dbReference type="EMBL" id="RJSG01000002">
    <property type="protein sequence ID" value="RNL79877.1"/>
    <property type="molecule type" value="Genomic_DNA"/>
</dbReference>
<dbReference type="OrthoDB" id="3213819at2"/>
<dbReference type="Pfam" id="PF12028">
    <property type="entry name" value="DUF3515"/>
    <property type="match status" value="1"/>
</dbReference>
<dbReference type="Proteomes" id="UP000277094">
    <property type="component" value="Unassembled WGS sequence"/>
</dbReference>
<organism evidence="2 3">
    <name type="scientific">Nocardioides marmorisolisilvae</name>
    <dbReference type="NCBI Taxonomy" id="1542737"/>
    <lineage>
        <taxon>Bacteria</taxon>
        <taxon>Bacillati</taxon>
        <taxon>Actinomycetota</taxon>
        <taxon>Actinomycetes</taxon>
        <taxon>Propionibacteriales</taxon>
        <taxon>Nocardioidaceae</taxon>
        <taxon>Nocardioides</taxon>
    </lineage>
</organism>
<dbReference type="AlphaFoldDB" id="A0A3N0DW91"/>
<feature type="chain" id="PRO_5038772434" evidence="1">
    <location>
        <begin position="26"/>
        <end position="163"/>
    </location>
</feature>
<dbReference type="PROSITE" id="PS51257">
    <property type="entry name" value="PROKAR_LIPOPROTEIN"/>
    <property type="match status" value="1"/>
</dbReference>
<protein>
    <submittedName>
        <fullName evidence="2">DUF3515 domain-containing protein</fullName>
    </submittedName>
</protein>